<evidence type="ECO:0000256" key="4">
    <source>
        <dbReference type="ARBA" id="ARBA00022759"/>
    </source>
</evidence>
<keyword evidence="7" id="KW-0698">rRNA processing</keyword>
<dbReference type="GO" id="GO:0005737">
    <property type="term" value="C:cytoplasm"/>
    <property type="evidence" value="ECO:0007669"/>
    <property type="project" value="UniProtKB-SubCell"/>
</dbReference>
<keyword evidence="3 7" id="KW-0479">Metal-binding</keyword>
<gene>
    <name evidence="7" type="primary">ybeY</name>
    <name evidence="8" type="ORF">UR67_C0006G0062</name>
</gene>
<dbReference type="InterPro" id="IPR023091">
    <property type="entry name" value="MetalPrtase_cat_dom_sf_prd"/>
</dbReference>
<feature type="binding site" evidence="7">
    <location>
        <position position="82"/>
    </location>
    <ligand>
        <name>Zn(2+)</name>
        <dbReference type="ChEBI" id="CHEBI:29105"/>
        <note>catalytic</note>
    </ligand>
</feature>
<evidence type="ECO:0000313" key="9">
    <source>
        <dbReference type="Proteomes" id="UP000034581"/>
    </source>
</evidence>
<evidence type="ECO:0000256" key="6">
    <source>
        <dbReference type="ARBA" id="ARBA00022833"/>
    </source>
</evidence>
<reference evidence="8 9" key="1">
    <citation type="journal article" date="2015" name="Nature">
        <title>rRNA introns, odd ribosomes, and small enigmatic genomes across a large radiation of phyla.</title>
        <authorList>
            <person name="Brown C.T."/>
            <person name="Hug L.A."/>
            <person name="Thomas B.C."/>
            <person name="Sharon I."/>
            <person name="Castelle C.J."/>
            <person name="Singh A."/>
            <person name="Wilkins M.J."/>
            <person name="Williams K.H."/>
            <person name="Banfield J.F."/>
        </authorList>
    </citation>
    <scope>NUCLEOTIDE SEQUENCE [LARGE SCALE GENOMIC DNA]</scope>
</reference>
<keyword evidence="7" id="KW-0690">Ribosome biogenesis</keyword>
<accession>A0A0G0E2P5</accession>
<dbReference type="PANTHER" id="PTHR46986:SF1">
    <property type="entry name" value="ENDORIBONUCLEASE YBEY, CHLOROPLASTIC"/>
    <property type="match status" value="1"/>
</dbReference>
<dbReference type="InterPro" id="IPR002036">
    <property type="entry name" value="YbeY"/>
</dbReference>
<comment type="cofactor">
    <cofactor evidence="7">
        <name>Zn(2+)</name>
        <dbReference type="ChEBI" id="CHEBI:29105"/>
    </cofactor>
    <text evidence="7">Binds 1 zinc ion.</text>
</comment>
<keyword evidence="6 7" id="KW-0862">Zinc</keyword>
<comment type="caution">
    <text evidence="8">The sequence shown here is derived from an EMBL/GenBank/DDBJ whole genome shotgun (WGS) entry which is preliminary data.</text>
</comment>
<dbReference type="GO" id="GO:0004521">
    <property type="term" value="F:RNA endonuclease activity"/>
    <property type="evidence" value="ECO:0007669"/>
    <property type="project" value="UniProtKB-UniRule"/>
</dbReference>
<evidence type="ECO:0000256" key="3">
    <source>
        <dbReference type="ARBA" id="ARBA00022723"/>
    </source>
</evidence>
<organism evidence="8 9">
    <name type="scientific">candidate division CPR3 bacterium GW2011_GWF2_35_18</name>
    <dbReference type="NCBI Taxonomy" id="1618350"/>
    <lineage>
        <taxon>Bacteria</taxon>
        <taxon>Bacteria division CPR3</taxon>
    </lineage>
</organism>
<dbReference type="Proteomes" id="UP000034581">
    <property type="component" value="Unassembled WGS sequence"/>
</dbReference>
<dbReference type="GO" id="GO:0006364">
    <property type="term" value="P:rRNA processing"/>
    <property type="evidence" value="ECO:0007669"/>
    <property type="project" value="UniProtKB-UniRule"/>
</dbReference>
<evidence type="ECO:0000256" key="2">
    <source>
        <dbReference type="ARBA" id="ARBA00022722"/>
    </source>
</evidence>
<dbReference type="HAMAP" id="MF_00009">
    <property type="entry name" value="Endoribonucl_YbeY"/>
    <property type="match status" value="1"/>
</dbReference>
<dbReference type="GO" id="GO:0004222">
    <property type="term" value="F:metalloendopeptidase activity"/>
    <property type="evidence" value="ECO:0007669"/>
    <property type="project" value="InterPro"/>
</dbReference>
<keyword evidence="5 7" id="KW-0378">Hydrolase</keyword>
<comment type="similarity">
    <text evidence="1 7">Belongs to the endoribonuclease YbeY family.</text>
</comment>
<dbReference type="Gene3D" id="3.40.390.30">
    <property type="entry name" value="Metalloproteases ('zincins'), catalytic domain"/>
    <property type="match status" value="1"/>
</dbReference>
<dbReference type="GO" id="GO:0008270">
    <property type="term" value="F:zinc ion binding"/>
    <property type="evidence" value="ECO:0007669"/>
    <property type="project" value="UniProtKB-UniRule"/>
</dbReference>
<dbReference type="Pfam" id="PF02130">
    <property type="entry name" value="YbeY"/>
    <property type="match status" value="1"/>
</dbReference>
<keyword evidence="2 7" id="KW-0540">Nuclease</keyword>
<name>A0A0G0E2P5_UNCC3</name>
<feature type="binding site" evidence="7">
    <location>
        <position position="86"/>
    </location>
    <ligand>
        <name>Zn(2+)</name>
        <dbReference type="ChEBI" id="CHEBI:29105"/>
        <note>catalytic</note>
    </ligand>
</feature>
<evidence type="ECO:0000256" key="1">
    <source>
        <dbReference type="ARBA" id="ARBA00010875"/>
    </source>
</evidence>
<dbReference type="InterPro" id="IPR020549">
    <property type="entry name" value="YbeY_CS"/>
</dbReference>
<evidence type="ECO:0000256" key="5">
    <source>
        <dbReference type="ARBA" id="ARBA00022801"/>
    </source>
</evidence>
<dbReference type="STRING" id="1618350.UR67_C0006G0062"/>
<evidence type="ECO:0000313" key="8">
    <source>
        <dbReference type="EMBL" id="KKP69495.1"/>
    </source>
</evidence>
<dbReference type="NCBIfam" id="TIGR00043">
    <property type="entry name" value="rRNA maturation RNase YbeY"/>
    <property type="match status" value="1"/>
</dbReference>
<keyword evidence="7" id="KW-0963">Cytoplasm</keyword>
<sequence length="114" mass="12871">MLNNKKIRIGIALVDNKTIKVFNKKFLKVATETDVISFNIDEKAPDGFYLLGDVLVSLDQVKKQASQFNATEAEELARVVAHGVLHLLGYEDKTPQEQKKMRNLENKIVSSIQK</sequence>
<dbReference type="EMBL" id="LBQB01000006">
    <property type="protein sequence ID" value="KKP69495.1"/>
    <property type="molecule type" value="Genomic_DNA"/>
</dbReference>
<dbReference type="AlphaFoldDB" id="A0A0G0E2P5"/>
<dbReference type="SUPFAM" id="SSF55486">
    <property type="entry name" value="Metalloproteases ('zincins'), catalytic domain"/>
    <property type="match status" value="1"/>
</dbReference>
<comment type="subcellular location">
    <subcellularLocation>
        <location evidence="7">Cytoplasm</location>
    </subcellularLocation>
</comment>
<evidence type="ECO:0000256" key="7">
    <source>
        <dbReference type="HAMAP-Rule" id="MF_00009"/>
    </source>
</evidence>
<comment type="function">
    <text evidence="7">Single strand-specific metallo-endoribonuclease involved in late-stage 70S ribosome quality control and in maturation of the 3' terminus of the 16S rRNA.</text>
</comment>
<dbReference type="PROSITE" id="PS01306">
    <property type="entry name" value="UPF0054"/>
    <property type="match status" value="1"/>
</dbReference>
<keyword evidence="4 7" id="KW-0255">Endonuclease</keyword>
<proteinExistence type="inferred from homology"/>
<protein>
    <recommendedName>
        <fullName evidence="7">Endoribonuclease YbeY</fullName>
        <ecNumber evidence="7">3.1.-.-</ecNumber>
    </recommendedName>
</protein>
<dbReference type="EC" id="3.1.-.-" evidence="7"/>
<feature type="binding site" evidence="7">
    <location>
        <position position="92"/>
    </location>
    <ligand>
        <name>Zn(2+)</name>
        <dbReference type="ChEBI" id="CHEBI:29105"/>
        <note>catalytic</note>
    </ligand>
</feature>
<dbReference type="PANTHER" id="PTHR46986">
    <property type="entry name" value="ENDORIBONUCLEASE YBEY, CHLOROPLASTIC"/>
    <property type="match status" value="1"/>
</dbReference>